<organism evidence="2 3">
    <name type="scientific">Pseudoalteromonas arctica</name>
    <dbReference type="NCBI Taxonomy" id="394751"/>
    <lineage>
        <taxon>Bacteria</taxon>
        <taxon>Pseudomonadati</taxon>
        <taxon>Pseudomonadota</taxon>
        <taxon>Gammaproteobacteria</taxon>
        <taxon>Alteromonadales</taxon>
        <taxon>Pseudoalteromonadaceae</taxon>
        <taxon>Pseudoalteromonas</taxon>
    </lineage>
</organism>
<dbReference type="PANTHER" id="PTHR30157">
    <property type="entry name" value="FERRIC REDUCTASE, NADPH-DEPENDENT"/>
    <property type="match status" value="1"/>
</dbReference>
<dbReference type="RefSeq" id="WP_169018329.1">
    <property type="nucleotide sequence ID" value="NZ_JABBMT010000002.1"/>
</dbReference>
<dbReference type="Pfam" id="PF04954">
    <property type="entry name" value="SIP"/>
    <property type="match status" value="1"/>
</dbReference>
<dbReference type="InterPro" id="IPR039374">
    <property type="entry name" value="SIP_fam"/>
</dbReference>
<dbReference type="Gene3D" id="3.40.50.80">
    <property type="entry name" value="Nucleotide-binding domain of ferredoxin-NADP reductase (FNR) module"/>
    <property type="match status" value="1"/>
</dbReference>
<dbReference type="Proteomes" id="UP000570493">
    <property type="component" value="Unassembled WGS sequence"/>
</dbReference>
<dbReference type="InterPro" id="IPR039261">
    <property type="entry name" value="FNR_nucleotide-bd"/>
</dbReference>
<reference evidence="2" key="1">
    <citation type="submission" date="2020-04" db="EMBL/GenBank/DDBJ databases">
        <title>Genome Sequencing for Pseudoaltermonas arctica.</title>
        <authorList>
            <person name="Elkins N.S."/>
        </authorList>
    </citation>
    <scope>NUCLEOTIDE SEQUENCE [LARGE SCALE GENOMIC DNA]</scope>
    <source>
        <strain evidence="2">NEC-BIFX-2020_0012</strain>
    </source>
</reference>
<evidence type="ECO:0000259" key="1">
    <source>
        <dbReference type="Pfam" id="PF04954"/>
    </source>
</evidence>
<evidence type="ECO:0000313" key="2">
    <source>
        <dbReference type="EMBL" id="NMM39603.1"/>
    </source>
</evidence>
<keyword evidence="3" id="KW-1185">Reference proteome</keyword>
<name>A0A7Y0DQI3_9GAMM</name>
<proteinExistence type="predicted"/>
<dbReference type="AlphaFoldDB" id="A0A7Y0DQI3"/>
<sequence length="373" mass="42554">MNSRTPIKEIDKKLDIIEHVNQDHTEELLTIAQSAQPQKNILSAKILDIFQEGVLVEMTLNNNSQEIENFIQFEIEGDLEEQILYLAYAAIVKQGRDFSGSGKHFFTVTNKQKLTTNMLRLTVKSDTPLPAYYPGYAYGFLLKSMKKPVTKKPAASNKKHWLKGLFDRFFIWLMKHLSSQSRQKLLYNMNKNVRLYTLRKSWKSSIDAEFFDQGYIDIFTHGGSLGSLWSEALSVNDIIMSRSETDDKHPHLSAGQALLIADETAYPALAGILEHWQNPQPPHIVVISAVADEQAYFDDVSLPQGSHIQPVVCAAERQGDEVLAVLEEFETIDVVWAAFESESAKQVRHYLRNKRKVTGKNNHTKGYWRLKKV</sequence>
<dbReference type="InterPro" id="IPR007037">
    <property type="entry name" value="SIP_rossman_dom"/>
</dbReference>
<dbReference type="CDD" id="cd06193">
    <property type="entry name" value="siderophore_interacting"/>
    <property type="match status" value="1"/>
</dbReference>
<evidence type="ECO:0000313" key="3">
    <source>
        <dbReference type="Proteomes" id="UP000570493"/>
    </source>
</evidence>
<feature type="domain" description="SIP-like Rossmann fold" evidence="1">
    <location>
        <begin position="256"/>
        <end position="370"/>
    </location>
</feature>
<accession>A0A7Y0DQI3</accession>
<dbReference type="Gene3D" id="2.40.30.10">
    <property type="entry name" value="Translation factors"/>
    <property type="match status" value="1"/>
</dbReference>
<comment type="caution">
    <text evidence="2">The sequence shown here is derived from an EMBL/GenBank/DDBJ whole genome shotgun (WGS) entry which is preliminary data.</text>
</comment>
<dbReference type="PANTHER" id="PTHR30157:SF0">
    <property type="entry name" value="NADPH-DEPENDENT FERRIC-CHELATE REDUCTASE"/>
    <property type="match status" value="1"/>
</dbReference>
<dbReference type="EMBL" id="JABBMT010000002">
    <property type="protein sequence ID" value="NMM39603.1"/>
    <property type="molecule type" value="Genomic_DNA"/>
</dbReference>
<protein>
    <submittedName>
        <fullName evidence="2">Siderophore-interacting protein</fullName>
    </submittedName>
</protein>
<gene>
    <name evidence="2" type="ORF">HHO47_01800</name>
</gene>